<dbReference type="InterPro" id="IPR011006">
    <property type="entry name" value="CheY-like_superfamily"/>
</dbReference>
<dbReference type="PROSITE" id="PS50110">
    <property type="entry name" value="RESPONSE_REGULATORY"/>
    <property type="match status" value="1"/>
</dbReference>
<evidence type="ECO:0000313" key="4">
    <source>
        <dbReference type="Proteomes" id="UP001139035"/>
    </source>
</evidence>
<name>A0A9X1T7X4_9HYPH</name>
<feature type="modified residue" description="4-aspartylphosphate" evidence="1">
    <location>
        <position position="62"/>
    </location>
</feature>
<sequence>MTKSTKKLAEQIVLVAEDEMFIAQDIAFAIQDAGGAVVGPFSTVEEAMDHLGKEAVTAAILDVNLLDGDITPVLEHLVQLGRPVVVNTGTVRPWEMEQEFPAVPVFSKPTDPEILVRELSRQIQT</sequence>
<dbReference type="Proteomes" id="UP001139035">
    <property type="component" value="Unassembled WGS sequence"/>
</dbReference>
<keyword evidence="1" id="KW-0597">Phosphoprotein</keyword>
<reference evidence="3" key="1">
    <citation type="submission" date="2022-01" db="EMBL/GenBank/DDBJ databases">
        <title>Jiella avicenniae sp. nov., a novel endophytic bacterium isolated from bark of Avicennia marina.</title>
        <authorList>
            <person name="Tuo L."/>
        </authorList>
    </citation>
    <scope>NUCLEOTIDE SEQUENCE</scope>
    <source>
        <strain evidence="3">CBK1P-4</strain>
    </source>
</reference>
<feature type="domain" description="Response regulatory" evidence="2">
    <location>
        <begin position="12"/>
        <end position="123"/>
    </location>
</feature>
<evidence type="ECO:0000313" key="3">
    <source>
        <dbReference type="EMBL" id="MCE7030940.1"/>
    </source>
</evidence>
<protein>
    <submittedName>
        <fullName evidence="3">Response regulator</fullName>
    </submittedName>
</protein>
<keyword evidence="4" id="KW-1185">Reference proteome</keyword>
<accession>A0A9X1T7X4</accession>
<evidence type="ECO:0000259" key="2">
    <source>
        <dbReference type="PROSITE" id="PS50110"/>
    </source>
</evidence>
<dbReference type="RefSeq" id="WP_233722010.1">
    <property type="nucleotide sequence ID" value="NZ_JAJUWU010000034.1"/>
</dbReference>
<organism evidence="3 4">
    <name type="scientific">Jiella avicenniae</name>
    <dbReference type="NCBI Taxonomy" id="2907202"/>
    <lineage>
        <taxon>Bacteria</taxon>
        <taxon>Pseudomonadati</taxon>
        <taxon>Pseudomonadota</taxon>
        <taxon>Alphaproteobacteria</taxon>
        <taxon>Hyphomicrobiales</taxon>
        <taxon>Aurantimonadaceae</taxon>
        <taxon>Jiella</taxon>
    </lineage>
</organism>
<dbReference type="EMBL" id="JAJUWU010000034">
    <property type="protein sequence ID" value="MCE7030940.1"/>
    <property type="molecule type" value="Genomic_DNA"/>
</dbReference>
<dbReference type="InterPro" id="IPR001789">
    <property type="entry name" value="Sig_transdc_resp-reg_receiver"/>
</dbReference>
<evidence type="ECO:0000256" key="1">
    <source>
        <dbReference type="PROSITE-ProRule" id="PRU00169"/>
    </source>
</evidence>
<gene>
    <name evidence="3" type="ORF">LZD57_23405</name>
</gene>
<comment type="caution">
    <text evidence="3">The sequence shown here is derived from an EMBL/GenBank/DDBJ whole genome shotgun (WGS) entry which is preliminary data.</text>
</comment>
<proteinExistence type="predicted"/>
<dbReference type="Gene3D" id="3.40.50.2300">
    <property type="match status" value="1"/>
</dbReference>
<dbReference type="AlphaFoldDB" id="A0A9X1T7X4"/>
<dbReference type="GO" id="GO:0000160">
    <property type="term" value="P:phosphorelay signal transduction system"/>
    <property type="evidence" value="ECO:0007669"/>
    <property type="project" value="InterPro"/>
</dbReference>
<dbReference type="SUPFAM" id="SSF52172">
    <property type="entry name" value="CheY-like"/>
    <property type="match status" value="1"/>
</dbReference>